<evidence type="ECO:0000313" key="7">
    <source>
        <dbReference type="Proteomes" id="UP000184452"/>
    </source>
</evidence>
<dbReference type="OrthoDB" id="9807888at2"/>
<evidence type="ECO:0000256" key="3">
    <source>
        <dbReference type="ARBA" id="ARBA00022729"/>
    </source>
</evidence>
<dbReference type="CDD" id="cd13690">
    <property type="entry name" value="PBP2_GluB"/>
    <property type="match status" value="1"/>
</dbReference>
<dbReference type="STRING" id="758803.SAMN05421803_102206"/>
<dbReference type="PROSITE" id="PS51257">
    <property type="entry name" value="PROKAR_LIPOPROTEIN"/>
    <property type="match status" value="1"/>
</dbReference>
<dbReference type="PANTHER" id="PTHR30085">
    <property type="entry name" value="AMINO ACID ABC TRANSPORTER PERMEASE"/>
    <property type="match status" value="1"/>
</dbReference>
<protein>
    <submittedName>
        <fullName evidence="6">Glutamate transport system substrate-binding protein</fullName>
    </submittedName>
</protein>
<gene>
    <name evidence="6" type="ORF">SAMN05421803_102206</name>
</gene>
<sequence>MRVRRISTALGSAAALALALSACGTAEVGGDGGEGGGEGNGGGDTITIGVKYDQPGLGLDEGGTPVGFDVDVATYIAGELGYTPEQIEWTEAASANRESFLQQGTVDMIVATYSITDERRQVVDFAGPYYVAQQDILTQADDSEINGPEDLAGKTLCSASGSRSANNIVDSEEDGGLGVDAQLREAGNYSECLELLGNGTVDAVTTDNTILAGFAAQNPGQYRVVNNPFGEEKYGVGLPAGSTERCEEINAAITKMWDEGQAAEYLEAAFGETDFAYEESVPELDACA</sequence>
<dbReference type="PANTHER" id="PTHR30085:SF6">
    <property type="entry name" value="ABC TRANSPORTER GLUTAMINE-BINDING PROTEIN GLNH"/>
    <property type="match status" value="1"/>
</dbReference>
<dbReference type="SMART" id="SM00062">
    <property type="entry name" value="PBPb"/>
    <property type="match status" value="1"/>
</dbReference>
<dbReference type="GO" id="GO:0006865">
    <property type="term" value="P:amino acid transport"/>
    <property type="evidence" value="ECO:0007669"/>
    <property type="project" value="TreeGrafter"/>
</dbReference>
<comment type="similarity">
    <text evidence="1">Belongs to the bacterial solute-binding protein 3 family.</text>
</comment>
<reference evidence="6 7" key="1">
    <citation type="submission" date="2016-11" db="EMBL/GenBank/DDBJ databases">
        <authorList>
            <person name="Jaros S."/>
            <person name="Januszkiewicz K."/>
            <person name="Wedrychowicz H."/>
        </authorList>
    </citation>
    <scope>NUCLEOTIDE SEQUENCE [LARGE SCALE GENOMIC DNA]</scope>
    <source>
        <strain evidence="6 7">CGMCC 4.5723</strain>
    </source>
</reference>
<dbReference type="AlphaFoldDB" id="A0A1M6E9N6"/>
<dbReference type="InterPro" id="IPR051455">
    <property type="entry name" value="Bact_solute-bind_prot3"/>
</dbReference>
<evidence type="ECO:0000256" key="1">
    <source>
        <dbReference type="ARBA" id="ARBA00010333"/>
    </source>
</evidence>
<dbReference type="GO" id="GO:0030288">
    <property type="term" value="C:outer membrane-bounded periplasmic space"/>
    <property type="evidence" value="ECO:0007669"/>
    <property type="project" value="TreeGrafter"/>
</dbReference>
<dbReference type="Pfam" id="PF00497">
    <property type="entry name" value="SBP_bac_3"/>
    <property type="match status" value="1"/>
</dbReference>
<dbReference type="GO" id="GO:0005576">
    <property type="term" value="C:extracellular region"/>
    <property type="evidence" value="ECO:0007669"/>
    <property type="project" value="TreeGrafter"/>
</dbReference>
<feature type="signal peptide" evidence="4">
    <location>
        <begin position="1"/>
        <end position="26"/>
    </location>
</feature>
<dbReference type="SUPFAM" id="SSF53850">
    <property type="entry name" value="Periplasmic binding protein-like II"/>
    <property type="match status" value="1"/>
</dbReference>
<keyword evidence="3 4" id="KW-0732">Signal</keyword>
<evidence type="ECO:0000259" key="5">
    <source>
        <dbReference type="SMART" id="SM00062"/>
    </source>
</evidence>
<dbReference type="RefSeq" id="WP_073375941.1">
    <property type="nucleotide sequence ID" value="NZ_FQZK01000002.1"/>
</dbReference>
<evidence type="ECO:0000256" key="4">
    <source>
        <dbReference type="SAM" id="SignalP"/>
    </source>
</evidence>
<dbReference type="Gene3D" id="3.40.190.10">
    <property type="entry name" value="Periplasmic binding protein-like II"/>
    <property type="match status" value="2"/>
</dbReference>
<feature type="chain" id="PRO_5039105146" evidence="4">
    <location>
        <begin position="27"/>
        <end position="288"/>
    </location>
</feature>
<organism evidence="6 7">
    <name type="scientific">Nocardiopsis flavescens</name>
    <dbReference type="NCBI Taxonomy" id="758803"/>
    <lineage>
        <taxon>Bacteria</taxon>
        <taxon>Bacillati</taxon>
        <taxon>Actinomycetota</taxon>
        <taxon>Actinomycetes</taxon>
        <taxon>Streptosporangiales</taxon>
        <taxon>Nocardiopsidaceae</taxon>
        <taxon>Nocardiopsis</taxon>
    </lineage>
</organism>
<name>A0A1M6E9N6_9ACTN</name>
<keyword evidence="2" id="KW-0813">Transport</keyword>
<dbReference type="Proteomes" id="UP000184452">
    <property type="component" value="Unassembled WGS sequence"/>
</dbReference>
<dbReference type="EMBL" id="FQZK01000002">
    <property type="protein sequence ID" value="SHI82133.1"/>
    <property type="molecule type" value="Genomic_DNA"/>
</dbReference>
<dbReference type="InterPro" id="IPR001638">
    <property type="entry name" value="Solute-binding_3/MltF_N"/>
</dbReference>
<keyword evidence="7" id="KW-1185">Reference proteome</keyword>
<evidence type="ECO:0000313" key="6">
    <source>
        <dbReference type="EMBL" id="SHI82133.1"/>
    </source>
</evidence>
<feature type="domain" description="Solute-binding protein family 3/N-terminal" evidence="5">
    <location>
        <begin position="45"/>
        <end position="273"/>
    </location>
</feature>
<proteinExistence type="inferred from homology"/>
<accession>A0A1M6E9N6</accession>
<evidence type="ECO:0000256" key="2">
    <source>
        <dbReference type="ARBA" id="ARBA00022448"/>
    </source>
</evidence>